<evidence type="ECO:0000313" key="2">
    <source>
        <dbReference type="EMBL" id="TQL75242.1"/>
    </source>
</evidence>
<proteinExistence type="predicted"/>
<dbReference type="InParanoid" id="A0A543ARN2"/>
<evidence type="ECO:0000313" key="3">
    <source>
        <dbReference type="Proteomes" id="UP000317043"/>
    </source>
</evidence>
<dbReference type="Proteomes" id="UP000317043">
    <property type="component" value="Unassembled WGS sequence"/>
</dbReference>
<dbReference type="RefSeq" id="WP_170183126.1">
    <property type="nucleotide sequence ID" value="NZ_JBHTGS010000001.1"/>
</dbReference>
<comment type="caution">
    <text evidence="2">The sequence shown here is derived from an EMBL/GenBank/DDBJ whole genome shotgun (WGS) entry which is preliminary data.</text>
</comment>
<keyword evidence="1" id="KW-1133">Transmembrane helix</keyword>
<reference evidence="2 3" key="1">
    <citation type="submission" date="2019-06" db="EMBL/GenBank/DDBJ databases">
        <title>Sequencing the genomes of 1000 actinobacteria strains.</title>
        <authorList>
            <person name="Klenk H.-P."/>
        </authorList>
    </citation>
    <scope>NUCLEOTIDE SEQUENCE [LARGE SCALE GENOMIC DNA]</scope>
    <source>
        <strain evidence="2 3">DSM 45928</strain>
    </source>
</reference>
<feature type="transmembrane region" description="Helical" evidence="1">
    <location>
        <begin position="12"/>
        <end position="35"/>
    </location>
</feature>
<organism evidence="2 3">
    <name type="scientific">Stackebrandtia endophytica</name>
    <dbReference type="NCBI Taxonomy" id="1496996"/>
    <lineage>
        <taxon>Bacteria</taxon>
        <taxon>Bacillati</taxon>
        <taxon>Actinomycetota</taxon>
        <taxon>Actinomycetes</taxon>
        <taxon>Glycomycetales</taxon>
        <taxon>Glycomycetaceae</taxon>
        <taxon>Stackebrandtia</taxon>
    </lineage>
</organism>
<evidence type="ECO:0008006" key="4">
    <source>
        <dbReference type="Google" id="ProtNLM"/>
    </source>
</evidence>
<keyword evidence="3" id="KW-1185">Reference proteome</keyword>
<gene>
    <name evidence="2" type="ORF">FB566_0739</name>
</gene>
<evidence type="ECO:0000256" key="1">
    <source>
        <dbReference type="SAM" id="Phobius"/>
    </source>
</evidence>
<protein>
    <recommendedName>
        <fullName evidence="4">MFS transporter</fullName>
    </recommendedName>
</protein>
<dbReference type="EMBL" id="VFOW01000001">
    <property type="protein sequence ID" value="TQL75242.1"/>
    <property type="molecule type" value="Genomic_DNA"/>
</dbReference>
<feature type="transmembrane region" description="Helical" evidence="1">
    <location>
        <begin position="41"/>
        <end position="62"/>
    </location>
</feature>
<keyword evidence="1" id="KW-0472">Membrane</keyword>
<sequence length="79" mass="8319">MVDRTRLPSSRYLAGSFLARLAEEGMAVAIALLALERTGSAGPAALLMAAWLVPHILVAPLVGRSVRGFVARPGFTRSS</sequence>
<dbReference type="AlphaFoldDB" id="A0A543ARN2"/>
<name>A0A543ARN2_9ACTN</name>
<keyword evidence="1" id="KW-0812">Transmembrane</keyword>
<accession>A0A543ARN2</accession>